<evidence type="ECO:0000313" key="2">
    <source>
        <dbReference type="Proteomes" id="UP000306196"/>
    </source>
</evidence>
<keyword evidence="2" id="KW-1185">Reference proteome</keyword>
<reference evidence="1 2" key="1">
    <citation type="submission" date="2019-05" db="EMBL/GenBank/DDBJ databases">
        <title>Verrucobacter flavum gen. nov., sp. nov. a new member of the family Verrucomicrobiaceae.</title>
        <authorList>
            <person name="Szuroczki S."/>
            <person name="Abbaszade G."/>
            <person name="Szabo A."/>
            <person name="Felfoldi T."/>
            <person name="Schumann P."/>
            <person name="Boka K."/>
            <person name="Keki Z."/>
            <person name="Toumi M."/>
            <person name="Toth E."/>
        </authorList>
    </citation>
    <scope>NUCLEOTIDE SEQUENCE [LARGE SCALE GENOMIC DNA]</scope>
    <source>
        <strain evidence="1 2">MG-N-17</strain>
    </source>
</reference>
<dbReference type="NCBIfam" id="TIGR02595">
    <property type="entry name" value="PEP_CTERM"/>
    <property type="match status" value="1"/>
</dbReference>
<sequence length="226" mass="23662">MSPLSSASLRHLRAMGGLVSALLLLATIQMEAATIYWNMGTAVSNANPTTINSAEVAGGTLSGFTAINTTSPSTGTGTYTGASGEMNAGLNTRDTIDGLLTWTLTAQNGGQLTFTDITFGSRVTGTGPQDWVLSVSVDGGASTSLASGALNRNSEWSLINPADFTSSAGTTFVFSLLGDNATATSSTTNWRIDDITLVYNFTAVPEPSRMILFGFSCITFFLRRKR</sequence>
<accession>A0A5R8KDV1</accession>
<name>A0A5R8KDV1_9BACT</name>
<organism evidence="1 2">
    <name type="scientific">Phragmitibacter flavus</name>
    <dbReference type="NCBI Taxonomy" id="2576071"/>
    <lineage>
        <taxon>Bacteria</taxon>
        <taxon>Pseudomonadati</taxon>
        <taxon>Verrucomicrobiota</taxon>
        <taxon>Verrucomicrobiia</taxon>
        <taxon>Verrucomicrobiales</taxon>
        <taxon>Verrucomicrobiaceae</taxon>
        <taxon>Phragmitibacter</taxon>
    </lineage>
</organism>
<protein>
    <submittedName>
        <fullName evidence="1">PEP-CTERM sorting domain-containing protein</fullName>
    </submittedName>
</protein>
<dbReference type="RefSeq" id="WP_138086538.1">
    <property type="nucleotide sequence ID" value="NZ_VAUV01000008.1"/>
</dbReference>
<proteinExistence type="predicted"/>
<dbReference type="Proteomes" id="UP000306196">
    <property type="component" value="Unassembled WGS sequence"/>
</dbReference>
<dbReference type="AlphaFoldDB" id="A0A5R8KDV1"/>
<dbReference type="InterPro" id="IPR013424">
    <property type="entry name" value="Ice-binding_C"/>
</dbReference>
<comment type="caution">
    <text evidence="1">The sequence shown here is derived from an EMBL/GenBank/DDBJ whole genome shotgun (WGS) entry which is preliminary data.</text>
</comment>
<gene>
    <name evidence="1" type="ORF">FEM03_12195</name>
</gene>
<dbReference type="EMBL" id="VAUV01000008">
    <property type="protein sequence ID" value="TLD70482.1"/>
    <property type="molecule type" value="Genomic_DNA"/>
</dbReference>
<evidence type="ECO:0000313" key="1">
    <source>
        <dbReference type="EMBL" id="TLD70482.1"/>
    </source>
</evidence>